<keyword evidence="6" id="KW-0808">Transferase</keyword>
<dbReference type="GO" id="GO:0005886">
    <property type="term" value="C:plasma membrane"/>
    <property type="evidence" value="ECO:0007669"/>
    <property type="project" value="UniProtKB-SubCell"/>
</dbReference>
<dbReference type="Pfam" id="PF17203">
    <property type="entry name" value="sCache_3_2"/>
    <property type="match status" value="1"/>
</dbReference>
<evidence type="ECO:0000256" key="7">
    <source>
        <dbReference type="ARBA" id="ARBA00022692"/>
    </source>
</evidence>
<organism evidence="18">
    <name type="scientific">uncultured Desulfovibrio sp</name>
    <dbReference type="NCBI Taxonomy" id="167968"/>
    <lineage>
        <taxon>Bacteria</taxon>
        <taxon>Pseudomonadati</taxon>
        <taxon>Thermodesulfobacteriota</taxon>
        <taxon>Desulfovibrionia</taxon>
        <taxon>Desulfovibrionales</taxon>
        <taxon>Desulfovibrionaceae</taxon>
        <taxon>Desulfovibrio</taxon>
        <taxon>environmental samples</taxon>
    </lineage>
</organism>
<comment type="subcellular location">
    <subcellularLocation>
        <location evidence="2">Cell membrane</location>
        <topology evidence="2">Multi-pass membrane protein</topology>
    </subcellularLocation>
</comment>
<feature type="transmembrane region" description="Helical" evidence="15">
    <location>
        <begin position="13"/>
        <end position="33"/>
    </location>
</feature>
<dbReference type="CDD" id="cd16917">
    <property type="entry name" value="HATPase_UhpB-NarQ-NarX-like"/>
    <property type="match status" value="1"/>
</dbReference>
<keyword evidence="9" id="KW-0418">Kinase</keyword>
<evidence type="ECO:0000256" key="5">
    <source>
        <dbReference type="ARBA" id="ARBA00022553"/>
    </source>
</evidence>
<dbReference type="SUPFAM" id="SSF158472">
    <property type="entry name" value="HAMP domain-like"/>
    <property type="match status" value="1"/>
</dbReference>
<evidence type="ECO:0000256" key="8">
    <source>
        <dbReference type="ARBA" id="ARBA00022741"/>
    </source>
</evidence>
<dbReference type="PROSITE" id="PS50109">
    <property type="entry name" value="HIS_KIN"/>
    <property type="match status" value="1"/>
</dbReference>
<dbReference type="InterPro" id="IPR003594">
    <property type="entry name" value="HATPase_dom"/>
</dbReference>
<dbReference type="GO" id="GO:0046983">
    <property type="term" value="F:protein dimerization activity"/>
    <property type="evidence" value="ECO:0007669"/>
    <property type="project" value="InterPro"/>
</dbReference>
<dbReference type="SUPFAM" id="SSF103190">
    <property type="entry name" value="Sensory domain-like"/>
    <property type="match status" value="1"/>
</dbReference>
<feature type="coiled-coil region" evidence="14">
    <location>
        <begin position="227"/>
        <end position="264"/>
    </location>
</feature>
<dbReference type="Gene3D" id="6.10.340.10">
    <property type="match status" value="1"/>
</dbReference>
<name>A0A212KZ34_9BACT</name>
<dbReference type="RefSeq" id="WP_179979277.1">
    <property type="nucleotide sequence ID" value="NZ_LT608333.1"/>
</dbReference>
<evidence type="ECO:0000259" key="17">
    <source>
        <dbReference type="PROSITE" id="PS50885"/>
    </source>
</evidence>
<dbReference type="EC" id="2.7.13.3" evidence="3"/>
<keyword evidence="5" id="KW-0597">Phosphoprotein</keyword>
<dbReference type="InterPro" id="IPR033463">
    <property type="entry name" value="sCache_3"/>
</dbReference>
<dbReference type="PANTHER" id="PTHR24421:SF10">
    <property type="entry name" value="NITRATE_NITRITE SENSOR PROTEIN NARQ"/>
    <property type="match status" value="1"/>
</dbReference>
<dbReference type="AlphaFoldDB" id="A0A212KZ34"/>
<evidence type="ECO:0000313" key="18">
    <source>
        <dbReference type="EMBL" id="SCM70389.1"/>
    </source>
</evidence>
<evidence type="ECO:0000256" key="13">
    <source>
        <dbReference type="ARBA" id="ARBA00023136"/>
    </source>
</evidence>
<dbReference type="Pfam" id="PF02518">
    <property type="entry name" value="HATPase_c"/>
    <property type="match status" value="1"/>
</dbReference>
<dbReference type="Gene3D" id="1.20.5.1930">
    <property type="match status" value="1"/>
</dbReference>
<dbReference type="InterPro" id="IPR050482">
    <property type="entry name" value="Sensor_HK_TwoCompSys"/>
</dbReference>
<dbReference type="Gene3D" id="3.30.565.10">
    <property type="entry name" value="Histidine kinase-like ATPase, C-terminal domain"/>
    <property type="match status" value="1"/>
</dbReference>
<dbReference type="PROSITE" id="PS50885">
    <property type="entry name" value="HAMP"/>
    <property type="match status" value="1"/>
</dbReference>
<evidence type="ECO:0000256" key="12">
    <source>
        <dbReference type="ARBA" id="ARBA00023012"/>
    </source>
</evidence>
<dbReference type="Pfam" id="PF07730">
    <property type="entry name" value="HisKA_3"/>
    <property type="match status" value="1"/>
</dbReference>
<keyword evidence="14" id="KW-0175">Coiled coil</keyword>
<feature type="domain" description="Histidine kinase" evidence="16">
    <location>
        <begin position="385"/>
        <end position="477"/>
    </location>
</feature>
<dbReference type="InterPro" id="IPR003660">
    <property type="entry name" value="HAMP_dom"/>
</dbReference>
<evidence type="ECO:0000256" key="4">
    <source>
        <dbReference type="ARBA" id="ARBA00022475"/>
    </source>
</evidence>
<dbReference type="SMART" id="SM00387">
    <property type="entry name" value="HATPase_c"/>
    <property type="match status" value="1"/>
</dbReference>
<accession>A0A212KZ34</accession>
<keyword evidence="4" id="KW-1003">Cell membrane</keyword>
<dbReference type="InterPro" id="IPR036890">
    <property type="entry name" value="HATPase_C_sf"/>
</dbReference>
<feature type="domain" description="HAMP" evidence="17">
    <location>
        <begin position="190"/>
        <end position="242"/>
    </location>
</feature>
<evidence type="ECO:0000256" key="1">
    <source>
        <dbReference type="ARBA" id="ARBA00000085"/>
    </source>
</evidence>
<dbReference type="GO" id="GO:0000155">
    <property type="term" value="F:phosphorelay sensor kinase activity"/>
    <property type="evidence" value="ECO:0007669"/>
    <property type="project" value="InterPro"/>
</dbReference>
<dbReference type="SUPFAM" id="SSF55874">
    <property type="entry name" value="ATPase domain of HSP90 chaperone/DNA topoisomerase II/histidine kinase"/>
    <property type="match status" value="1"/>
</dbReference>
<reference evidence="18" key="1">
    <citation type="submission" date="2016-08" db="EMBL/GenBank/DDBJ databases">
        <authorList>
            <person name="Seilhamer J.J."/>
        </authorList>
    </citation>
    <scope>NUCLEOTIDE SEQUENCE</scope>
    <source>
        <strain evidence="18">86-1</strain>
    </source>
</reference>
<dbReference type="InterPro" id="IPR011712">
    <property type="entry name" value="Sig_transdc_His_kin_sub3_dim/P"/>
</dbReference>
<gene>
    <name evidence="18" type="ORF">KL86DES1_10377</name>
</gene>
<dbReference type="PANTHER" id="PTHR24421">
    <property type="entry name" value="NITRATE/NITRITE SENSOR PROTEIN NARX-RELATED"/>
    <property type="match status" value="1"/>
</dbReference>
<keyword evidence="8" id="KW-0547">Nucleotide-binding</keyword>
<keyword evidence="12" id="KW-0902">Two-component regulatory system</keyword>
<sequence length="489" mass="54819">MNKNNTLSVRTKLVVNVTLVHFVLMSIFIVDVYQRQKVFLSTEAESSTVNFSRLIAENMSSWLLSEDIMGMDEVLRASVKDFTATYAAVVETDGRVLVHSNPSQQGRYITGPDALVLLRGKKQAHIWRKDPTSIHAAAPVIIENRHLGWVLLGTDMNRVSTQLQTLRNQGIAYTVLAMIIGGLAAWLLASSIFRQIHRIMEGVARLRSNQLTSHIPIIANDEIGHIASALNGAMDSLQSSRNELQREIREHLKAEERIHHLTRNIMMGNEEERRRIGHDLHDEFGQSVAGFVFGLHTMKDLIVKDRDGASELCAKLAECAERLGEDIRRVAAHQYPVALEHLGLPLMIKAFLQEHGQQHANLTFTSKITTLEKRLAPYIELTAFRILQEAMSNIIRHSEATEVSVTLAVMHEWIFLCIKDNGKGFRQQTEYDLPRGDVTGIGLLGMAERASSVEGYLEVTSAPNQGCTVDVFLPLLFVTEKRIQGERHG</sequence>
<dbReference type="CDD" id="cd06225">
    <property type="entry name" value="HAMP"/>
    <property type="match status" value="1"/>
</dbReference>
<dbReference type="InterPro" id="IPR029151">
    <property type="entry name" value="Sensor-like_sf"/>
</dbReference>
<evidence type="ECO:0000256" key="15">
    <source>
        <dbReference type="SAM" id="Phobius"/>
    </source>
</evidence>
<keyword evidence="13 15" id="KW-0472">Membrane</keyword>
<protein>
    <recommendedName>
        <fullName evidence="3">histidine kinase</fullName>
        <ecNumber evidence="3">2.7.13.3</ecNumber>
    </recommendedName>
</protein>
<proteinExistence type="predicted"/>
<evidence type="ECO:0000256" key="11">
    <source>
        <dbReference type="ARBA" id="ARBA00022989"/>
    </source>
</evidence>
<dbReference type="Pfam" id="PF00672">
    <property type="entry name" value="HAMP"/>
    <property type="match status" value="1"/>
</dbReference>
<evidence type="ECO:0000256" key="10">
    <source>
        <dbReference type="ARBA" id="ARBA00022840"/>
    </source>
</evidence>
<feature type="transmembrane region" description="Helical" evidence="15">
    <location>
        <begin position="170"/>
        <end position="189"/>
    </location>
</feature>
<dbReference type="Gene3D" id="3.30.450.20">
    <property type="entry name" value="PAS domain"/>
    <property type="match status" value="1"/>
</dbReference>
<dbReference type="InterPro" id="IPR005467">
    <property type="entry name" value="His_kinase_dom"/>
</dbReference>
<evidence type="ECO:0000256" key="14">
    <source>
        <dbReference type="SAM" id="Coils"/>
    </source>
</evidence>
<evidence type="ECO:0000256" key="9">
    <source>
        <dbReference type="ARBA" id="ARBA00022777"/>
    </source>
</evidence>
<dbReference type="GO" id="GO:0005524">
    <property type="term" value="F:ATP binding"/>
    <property type="evidence" value="ECO:0007669"/>
    <property type="project" value="UniProtKB-KW"/>
</dbReference>
<keyword evidence="7 15" id="KW-0812">Transmembrane</keyword>
<comment type="catalytic activity">
    <reaction evidence="1">
        <text>ATP + protein L-histidine = ADP + protein N-phospho-L-histidine.</text>
        <dbReference type="EC" id="2.7.13.3"/>
    </reaction>
</comment>
<keyword evidence="11 15" id="KW-1133">Transmembrane helix</keyword>
<evidence type="ECO:0000256" key="3">
    <source>
        <dbReference type="ARBA" id="ARBA00012438"/>
    </source>
</evidence>
<dbReference type="EMBL" id="FMJC01000001">
    <property type="protein sequence ID" value="SCM70389.1"/>
    <property type="molecule type" value="Genomic_DNA"/>
</dbReference>
<keyword evidence="10" id="KW-0067">ATP-binding</keyword>
<evidence type="ECO:0000256" key="6">
    <source>
        <dbReference type="ARBA" id="ARBA00022679"/>
    </source>
</evidence>
<dbReference type="SMART" id="SM00304">
    <property type="entry name" value="HAMP"/>
    <property type="match status" value="1"/>
</dbReference>
<evidence type="ECO:0000259" key="16">
    <source>
        <dbReference type="PROSITE" id="PS50109"/>
    </source>
</evidence>
<evidence type="ECO:0000256" key="2">
    <source>
        <dbReference type="ARBA" id="ARBA00004651"/>
    </source>
</evidence>